<feature type="domain" description="3CxxC-type" evidence="9">
    <location>
        <begin position="143"/>
        <end position="237"/>
    </location>
</feature>
<gene>
    <name evidence="10" type="ORF">Baya_3368</name>
</gene>
<keyword evidence="10" id="KW-0675">Receptor</keyword>
<dbReference type="GO" id="GO:0006612">
    <property type="term" value="P:protein targeting to membrane"/>
    <property type="evidence" value="ECO:0007669"/>
    <property type="project" value="TreeGrafter"/>
</dbReference>
<proteinExistence type="predicted"/>
<dbReference type="Proteomes" id="UP000319801">
    <property type="component" value="Unassembled WGS sequence"/>
</dbReference>
<accession>A0A556TSE9</accession>
<evidence type="ECO:0000313" key="11">
    <source>
        <dbReference type="Proteomes" id="UP000319801"/>
    </source>
</evidence>
<dbReference type="AlphaFoldDB" id="A0A556TSE9"/>
<keyword evidence="6 8" id="KW-1133">Transmembrane helix</keyword>
<feature type="transmembrane region" description="Helical" evidence="8">
    <location>
        <begin position="70"/>
        <end position="93"/>
    </location>
</feature>
<evidence type="ECO:0000256" key="8">
    <source>
        <dbReference type="SAM" id="Phobius"/>
    </source>
</evidence>
<keyword evidence="4" id="KW-0863">Zinc-finger</keyword>
<organism evidence="10 11">
    <name type="scientific">Bagarius yarrelli</name>
    <name type="common">Goonch</name>
    <name type="synonym">Bagrus yarrelli</name>
    <dbReference type="NCBI Taxonomy" id="175774"/>
    <lineage>
        <taxon>Eukaryota</taxon>
        <taxon>Metazoa</taxon>
        <taxon>Chordata</taxon>
        <taxon>Craniata</taxon>
        <taxon>Vertebrata</taxon>
        <taxon>Euteleostomi</taxon>
        <taxon>Actinopterygii</taxon>
        <taxon>Neopterygii</taxon>
        <taxon>Teleostei</taxon>
        <taxon>Ostariophysi</taxon>
        <taxon>Siluriformes</taxon>
        <taxon>Sisoridae</taxon>
        <taxon>Sisorinae</taxon>
        <taxon>Bagarius</taxon>
    </lineage>
</organism>
<protein>
    <submittedName>
        <fullName evidence="10">Receptor-transporting protein 2</fullName>
    </submittedName>
</protein>
<evidence type="ECO:0000259" key="9">
    <source>
        <dbReference type="SMART" id="SM01328"/>
    </source>
</evidence>
<dbReference type="GO" id="GO:0016020">
    <property type="term" value="C:membrane"/>
    <property type="evidence" value="ECO:0007669"/>
    <property type="project" value="UniProtKB-SubCell"/>
</dbReference>
<comment type="subcellular location">
    <subcellularLocation>
        <location evidence="1">Membrane</location>
        <topology evidence="1">Single-pass membrane protein</topology>
    </subcellularLocation>
</comment>
<keyword evidence="11" id="KW-1185">Reference proteome</keyword>
<keyword evidence="7 8" id="KW-0472">Membrane</keyword>
<sequence length="243" mass="27484">MAPTKIVRLTFTDVLYSGVYYVAVFNQEYKFEESNRVNLTVHPAEYTTTYTSVPSFNITSFQIEQSERKFSIAILVSALFVVLMLVIVLLGLFHWNHRKKTDKTPAVNTTSAPQASPVPDVTSVEYCVLDFPKRPGEKVRSTEEPVEYSPIVLDAAAKSGSVMVRRFKQECRRCNARRLENPSFSNENIDVMVEKLIEKIKCRCYGLNVGQSNRSSRFDSKVNGPHERAHCEACKLGICQQGT</sequence>
<evidence type="ECO:0000256" key="7">
    <source>
        <dbReference type="ARBA" id="ARBA00023136"/>
    </source>
</evidence>
<evidence type="ECO:0000256" key="4">
    <source>
        <dbReference type="ARBA" id="ARBA00022771"/>
    </source>
</evidence>
<dbReference type="InterPro" id="IPR026096">
    <property type="entry name" value="R-trans_p"/>
</dbReference>
<evidence type="ECO:0000256" key="1">
    <source>
        <dbReference type="ARBA" id="ARBA00004167"/>
    </source>
</evidence>
<dbReference type="SMART" id="SM01328">
    <property type="entry name" value="zf-3CxxC"/>
    <property type="match status" value="1"/>
</dbReference>
<reference evidence="10 11" key="1">
    <citation type="journal article" date="2019" name="Genome Biol. Evol.">
        <title>Whole-Genome Sequencing of the Giant Devil Catfish, Bagarius yarrelli.</title>
        <authorList>
            <person name="Jiang W."/>
            <person name="Lv Y."/>
            <person name="Cheng L."/>
            <person name="Yang K."/>
            <person name="Chao B."/>
            <person name="Wang X."/>
            <person name="Li Y."/>
            <person name="Pan X."/>
            <person name="You X."/>
            <person name="Zhang Y."/>
            <person name="Yang J."/>
            <person name="Li J."/>
            <person name="Zhang X."/>
            <person name="Liu S."/>
            <person name="Sun C."/>
            <person name="Yang J."/>
            <person name="Shi Q."/>
        </authorList>
    </citation>
    <scope>NUCLEOTIDE SEQUENCE [LARGE SCALE GENOMIC DNA]</scope>
    <source>
        <strain evidence="10">JWS20170419001</strain>
        <tissue evidence="10">Muscle</tissue>
    </source>
</reference>
<dbReference type="InterPro" id="IPR027377">
    <property type="entry name" value="ZAR1/RTP1-5-like_Znf-3CxxC"/>
</dbReference>
<evidence type="ECO:0000256" key="6">
    <source>
        <dbReference type="ARBA" id="ARBA00022989"/>
    </source>
</evidence>
<evidence type="ECO:0000256" key="5">
    <source>
        <dbReference type="ARBA" id="ARBA00022833"/>
    </source>
</evidence>
<name>A0A556TSE9_BAGYA</name>
<dbReference type="Pfam" id="PF13695">
    <property type="entry name" value="Zn_ribbon_3CxxC"/>
    <property type="match status" value="1"/>
</dbReference>
<dbReference type="GO" id="GO:0008270">
    <property type="term" value="F:zinc ion binding"/>
    <property type="evidence" value="ECO:0007669"/>
    <property type="project" value="UniProtKB-KW"/>
</dbReference>
<dbReference type="GO" id="GO:0051205">
    <property type="term" value="P:protein insertion into membrane"/>
    <property type="evidence" value="ECO:0007669"/>
    <property type="project" value="TreeGrafter"/>
</dbReference>
<keyword evidence="2 8" id="KW-0812">Transmembrane</keyword>
<dbReference type="PANTHER" id="PTHR14402">
    <property type="entry name" value="RECEPTOR TRANSPORTING PROTEIN"/>
    <property type="match status" value="1"/>
</dbReference>
<dbReference type="EMBL" id="VCAZ01000015">
    <property type="protein sequence ID" value="TSK53808.1"/>
    <property type="molecule type" value="Genomic_DNA"/>
</dbReference>
<dbReference type="PANTHER" id="PTHR14402:SF8">
    <property type="entry name" value="RECEPTOR-TRANSPORTING PROTEIN 4"/>
    <property type="match status" value="1"/>
</dbReference>
<dbReference type="OrthoDB" id="8121437at2759"/>
<evidence type="ECO:0000256" key="2">
    <source>
        <dbReference type="ARBA" id="ARBA00022692"/>
    </source>
</evidence>
<keyword evidence="3" id="KW-0479">Metal-binding</keyword>
<evidence type="ECO:0000313" key="10">
    <source>
        <dbReference type="EMBL" id="TSK53808.1"/>
    </source>
</evidence>
<keyword evidence="5" id="KW-0862">Zinc</keyword>
<dbReference type="GO" id="GO:0031849">
    <property type="term" value="F:olfactory receptor binding"/>
    <property type="evidence" value="ECO:0007669"/>
    <property type="project" value="TreeGrafter"/>
</dbReference>
<comment type="caution">
    <text evidence="10">The sequence shown here is derived from an EMBL/GenBank/DDBJ whole genome shotgun (WGS) entry which is preliminary data.</text>
</comment>
<evidence type="ECO:0000256" key="3">
    <source>
        <dbReference type="ARBA" id="ARBA00022723"/>
    </source>
</evidence>